<accession>A0ABU0JR87</accession>
<dbReference type="EMBL" id="JAUSWN010000009">
    <property type="protein sequence ID" value="MDQ0479579.1"/>
    <property type="molecule type" value="Genomic_DNA"/>
</dbReference>
<proteinExistence type="predicted"/>
<evidence type="ECO:0000313" key="2">
    <source>
        <dbReference type="Proteomes" id="UP001224418"/>
    </source>
</evidence>
<keyword evidence="2" id="KW-1185">Reference proteome</keyword>
<evidence type="ECO:0000313" key="1">
    <source>
        <dbReference type="EMBL" id="MDQ0479579.1"/>
    </source>
</evidence>
<organism evidence="1 2">
    <name type="scientific">Hathewaya limosa</name>
    <name type="common">Clostridium limosum</name>
    <dbReference type="NCBI Taxonomy" id="1536"/>
    <lineage>
        <taxon>Bacteria</taxon>
        <taxon>Bacillati</taxon>
        <taxon>Bacillota</taxon>
        <taxon>Clostridia</taxon>
        <taxon>Eubacteriales</taxon>
        <taxon>Clostridiaceae</taxon>
        <taxon>Hathewaya</taxon>
    </lineage>
</organism>
<dbReference type="Proteomes" id="UP001224418">
    <property type="component" value="Unassembled WGS sequence"/>
</dbReference>
<sequence length="55" mass="6759">MDLALDKRNNDDSVYEVDNYKFIIKKQLELEFSVLYVNYIDNEYYTGYRIDTEMF</sequence>
<gene>
    <name evidence="1" type="ORF">QOZ93_001320</name>
</gene>
<name>A0ABU0JR87_HATLI</name>
<dbReference type="RefSeq" id="WP_162630400.1">
    <property type="nucleotide sequence ID" value="NZ_BAAACJ010000033.1"/>
</dbReference>
<protein>
    <submittedName>
        <fullName evidence="1">Uncharacterized protein</fullName>
    </submittedName>
</protein>
<reference evidence="1 2" key="1">
    <citation type="submission" date="2023-07" db="EMBL/GenBank/DDBJ databases">
        <title>Genomic Encyclopedia of Type Strains, Phase IV (KMG-IV): sequencing the most valuable type-strain genomes for metagenomic binning, comparative biology and taxonomic classification.</title>
        <authorList>
            <person name="Goeker M."/>
        </authorList>
    </citation>
    <scope>NUCLEOTIDE SEQUENCE [LARGE SCALE GENOMIC DNA]</scope>
    <source>
        <strain evidence="1 2">DSM 1400</strain>
    </source>
</reference>
<comment type="caution">
    <text evidence="1">The sequence shown here is derived from an EMBL/GenBank/DDBJ whole genome shotgun (WGS) entry which is preliminary data.</text>
</comment>